<dbReference type="Proteomes" id="UP001501094">
    <property type="component" value="Unassembled WGS sequence"/>
</dbReference>
<dbReference type="Gene3D" id="1.10.260.40">
    <property type="entry name" value="lambda repressor-like DNA-binding domains"/>
    <property type="match status" value="1"/>
</dbReference>
<dbReference type="Pfam" id="PF13560">
    <property type="entry name" value="HTH_31"/>
    <property type="match status" value="1"/>
</dbReference>
<keyword evidence="3" id="KW-1185">Reference proteome</keyword>
<dbReference type="SUPFAM" id="SSF47413">
    <property type="entry name" value="lambda repressor-like DNA-binding domains"/>
    <property type="match status" value="1"/>
</dbReference>
<dbReference type="PROSITE" id="PS50943">
    <property type="entry name" value="HTH_CROC1"/>
    <property type="match status" value="1"/>
</dbReference>
<dbReference type="InterPro" id="IPR001387">
    <property type="entry name" value="Cro/C1-type_HTH"/>
</dbReference>
<dbReference type="CDD" id="cd00093">
    <property type="entry name" value="HTH_XRE"/>
    <property type="match status" value="1"/>
</dbReference>
<accession>A0ABP4ZP36</accession>
<evidence type="ECO:0000313" key="2">
    <source>
        <dbReference type="EMBL" id="GAA1864782.1"/>
    </source>
</evidence>
<sequence>MQVQTLVDIGALVRGAREDAGLTQAELARRARVSREWLVRFEAGRTNPQLPRILAVLAQLDLVLEVVKEEG</sequence>
<proteinExistence type="predicted"/>
<name>A0ABP4ZP36_9MICO</name>
<gene>
    <name evidence="2" type="ORF">GCM10009751_23640</name>
</gene>
<evidence type="ECO:0000259" key="1">
    <source>
        <dbReference type="PROSITE" id="PS50943"/>
    </source>
</evidence>
<reference evidence="3" key="1">
    <citation type="journal article" date="2019" name="Int. J. Syst. Evol. Microbiol.">
        <title>The Global Catalogue of Microorganisms (GCM) 10K type strain sequencing project: providing services to taxonomists for standard genome sequencing and annotation.</title>
        <authorList>
            <consortium name="The Broad Institute Genomics Platform"/>
            <consortium name="The Broad Institute Genome Sequencing Center for Infectious Disease"/>
            <person name="Wu L."/>
            <person name="Ma J."/>
        </authorList>
    </citation>
    <scope>NUCLEOTIDE SEQUENCE [LARGE SCALE GENOMIC DNA]</scope>
    <source>
        <strain evidence="3">JCM 14326</strain>
    </source>
</reference>
<dbReference type="InterPro" id="IPR010982">
    <property type="entry name" value="Lambda_DNA-bd_dom_sf"/>
</dbReference>
<comment type="caution">
    <text evidence="2">The sequence shown here is derived from an EMBL/GenBank/DDBJ whole genome shotgun (WGS) entry which is preliminary data.</text>
</comment>
<feature type="domain" description="HTH cro/C1-type" evidence="1">
    <location>
        <begin position="13"/>
        <end position="66"/>
    </location>
</feature>
<organism evidence="2 3">
    <name type="scientific">Myceligenerans crystallogenes</name>
    <dbReference type="NCBI Taxonomy" id="316335"/>
    <lineage>
        <taxon>Bacteria</taxon>
        <taxon>Bacillati</taxon>
        <taxon>Actinomycetota</taxon>
        <taxon>Actinomycetes</taxon>
        <taxon>Micrococcales</taxon>
        <taxon>Promicromonosporaceae</taxon>
        <taxon>Myceligenerans</taxon>
    </lineage>
</organism>
<dbReference type="SMART" id="SM00530">
    <property type="entry name" value="HTH_XRE"/>
    <property type="match status" value="1"/>
</dbReference>
<protein>
    <recommendedName>
        <fullName evidence="1">HTH cro/C1-type domain-containing protein</fullName>
    </recommendedName>
</protein>
<evidence type="ECO:0000313" key="3">
    <source>
        <dbReference type="Proteomes" id="UP001501094"/>
    </source>
</evidence>
<dbReference type="EMBL" id="BAAANL010000004">
    <property type="protein sequence ID" value="GAA1864782.1"/>
    <property type="molecule type" value="Genomic_DNA"/>
</dbReference>
<dbReference type="RefSeq" id="WP_344102968.1">
    <property type="nucleotide sequence ID" value="NZ_BAAANL010000004.1"/>
</dbReference>